<keyword evidence="3" id="KW-0238">DNA-binding</keyword>
<dbReference type="Gene3D" id="3.90.220.20">
    <property type="entry name" value="DNA methylase specificity domains"/>
    <property type="match status" value="2"/>
</dbReference>
<comment type="caution">
    <text evidence="5">The sequence shown here is derived from an EMBL/GenBank/DDBJ whole genome shotgun (WGS) entry which is preliminary data.</text>
</comment>
<dbReference type="GO" id="GO:0016787">
    <property type="term" value="F:hydrolase activity"/>
    <property type="evidence" value="ECO:0007669"/>
    <property type="project" value="UniProtKB-KW"/>
</dbReference>
<keyword evidence="5" id="KW-0255">Endonuclease</keyword>
<dbReference type="InterPro" id="IPR000055">
    <property type="entry name" value="Restrct_endonuc_typeI_TRD"/>
</dbReference>
<evidence type="ECO:0000313" key="6">
    <source>
        <dbReference type="Proteomes" id="UP001193081"/>
    </source>
</evidence>
<dbReference type="InterPro" id="IPR052021">
    <property type="entry name" value="Type-I_RS_S_subunit"/>
</dbReference>
<dbReference type="EMBL" id="SIJK02000131">
    <property type="protein sequence ID" value="MBP1468992.1"/>
    <property type="molecule type" value="Genomic_DNA"/>
</dbReference>
<evidence type="ECO:0000256" key="3">
    <source>
        <dbReference type="ARBA" id="ARBA00023125"/>
    </source>
</evidence>
<dbReference type="SUPFAM" id="SSF116734">
    <property type="entry name" value="DNA methylase specificity domain"/>
    <property type="match status" value="2"/>
</dbReference>
<comment type="similarity">
    <text evidence="1">Belongs to the type-I restriction system S methylase family.</text>
</comment>
<dbReference type="Pfam" id="PF01420">
    <property type="entry name" value="Methylase_S"/>
    <property type="match status" value="2"/>
</dbReference>
<dbReference type="PANTHER" id="PTHR30408">
    <property type="entry name" value="TYPE-1 RESTRICTION ENZYME ECOKI SPECIFICITY PROTEIN"/>
    <property type="match status" value="1"/>
</dbReference>
<accession>A0ABS4DHU9</accession>
<evidence type="ECO:0000256" key="1">
    <source>
        <dbReference type="ARBA" id="ARBA00010923"/>
    </source>
</evidence>
<keyword evidence="5" id="KW-0378">Hydrolase</keyword>
<evidence type="ECO:0000259" key="4">
    <source>
        <dbReference type="Pfam" id="PF01420"/>
    </source>
</evidence>
<name>A0ABS4DHU9_9CHLR</name>
<keyword evidence="5" id="KW-0540">Nuclease</keyword>
<gene>
    <name evidence="5" type="ORF">EYB53_025005</name>
</gene>
<evidence type="ECO:0000256" key="2">
    <source>
        <dbReference type="ARBA" id="ARBA00022747"/>
    </source>
</evidence>
<evidence type="ECO:0000313" key="5">
    <source>
        <dbReference type="EMBL" id="MBP1468992.1"/>
    </source>
</evidence>
<proteinExistence type="inferred from homology"/>
<dbReference type="PANTHER" id="PTHR30408:SF12">
    <property type="entry name" value="TYPE I RESTRICTION ENZYME MJAVIII SPECIFICITY SUBUNIT"/>
    <property type="match status" value="1"/>
</dbReference>
<feature type="domain" description="Type I restriction modification DNA specificity" evidence="4">
    <location>
        <begin position="78"/>
        <end position="256"/>
    </location>
</feature>
<keyword evidence="6" id="KW-1185">Reference proteome</keyword>
<keyword evidence="2" id="KW-0680">Restriction system</keyword>
<sequence length="288" mass="31924">MTFKELSKSNFKSIELNLPPLAEQRAIAAALRAAQAAVQARRRTIELERERKAALMQALFTRGTRGEPTKLTEIGEVPQGWEVVQLGSHCEFLQYGTSKFCDTDATGIPVLRIPNVIAGRVDISDLKYVKLPKKEADGLRLAVGDLIFVRTNGNREYTGRCAMFRGEPSEALFASYLIRARVKTEFFIPEFVQRYTMTAPGRSFLSGRSSNAADGKYNINTQTIRGVMIPLPPLAEQREIAEALRACDAVIAALEQEAALHEELFRALLEELMTGRVRVVSPGALVEP</sequence>
<dbReference type="Proteomes" id="UP001193081">
    <property type="component" value="Unassembled WGS sequence"/>
</dbReference>
<protein>
    <submittedName>
        <fullName evidence="5">Restriction endonuclease subunit S</fullName>
        <ecNumber evidence="5">3.1.21.-</ecNumber>
    </submittedName>
</protein>
<dbReference type="GO" id="GO:0004519">
    <property type="term" value="F:endonuclease activity"/>
    <property type="evidence" value="ECO:0007669"/>
    <property type="project" value="UniProtKB-KW"/>
</dbReference>
<dbReference type="InterPro" id="IPR044946">
    <property type="entry name" value="Restrct_endonuc_typeI_TRD_sf"/>
</dbReference>
<feature type="domain" description="Type I restriction modification DNA specificity" evidence="4">
    <location>
        <begin position="2"/>
        <end position="43"/>
    </location>
</feature>
<dbReference type="CDD" id="cd17517">
    <property type="entry name" value="RMtype1_S_EcoKI_StySPI-TRD2-CR2_like"/>
    <property type="match status" value="1"/>
</dbReference>
<reference evidence="5 6" key="1">
    <citation type="submission" date="2021-03" db="EMBL/GenBank/DDBJ databases">
        <authorList>
            <person name="Grouzdev D.S."/>
        </authorList>
    </citation>
    <scope>NUCLEOTIDE SEQUENCE [LARGE SCALE GENOMIC DNA]</scope>
    <source>
        <strain evidence="5 6">M50-1</strain>
    </source>
</reference>
<organism evidence="5 6">
    <name type="scientific">Candidatus Chloroploca mongolica</name>
    <dbReference type="NCBI Taxonomy" id="2528176"/>
    <lineage>
        <taxon>Bacteria</taxon>
        <taxon>Bacillati</taxon>
        <taxon>Chloroflexota</taxon>
        <taxon>Chloroflexia</taxon>
        <taxon>Chloroflexales</taxon>
        <taxon>Chloroflexineae</taxon>
        <taxon>Oscillochloridaceae</taxon>
        <taxon>Candidatus Chloroploca</taxon>
    </lineage>
</organism>
<dbReference type="EC" id="3.1.21.-" evidence="5"/>